<organism evidence="5 6">
    <name type="scientific">Phytoactinopolyspora halophila</name>
    <dbReference type="NCBI Taxonomy" id="1981511"/>
    <lineage>
        <taxon>Bacteria</taxon>
        <taxon>Bacillati</taxon>
        <taxon>Actinomycetota</taxon>
        <taxon>Actinomycetes</taxon>
        <taxon>Jiangellales</taxon>
        <taxon>Jiangellaceae</taxon>
        <taxon>Phytoactinopolyspora</taxon>
    </lineage>
</organism>
<dbReference type="PANTHER" id="PTHR43537:SF5">
    <property type="entry name" value="UXU OPERON TRANSCRIPTIONAL REGULATOR"/>
    <property type="match status" value="1"/>
</dbReference>
<name>A0A329R097_9ACTN</name>
<keyword evidence="6" id="KW-1185">Reference proteome</keyword>
<evidence type="ECO:0000256" key="2">
    <source>
        <dbReference type="ARBA" id="ARBA00023125"/>
    </source>
</evidence>
<dbReference type="InterPro" id="IPR008920">
    <property type="entry name" value="TF_FadR/GntR_C"/>
</dbReference>
<dbReference type="Gene3D" id="1.10.10.10">
    <property type="entry name" value="Winged helix-like DNA-binding domain superfamily/Winged helix DNA-binding domain"/>
    <property type="match status" value="1"/>
</dbReference>
<dbReference type="Gene3D" id="1.20.120.530">
    <property type="entry name" value="GntR ligand-binding domain-like"/>
    <property type="match status" value="1"/>
</dbReference>
<feature type="domain" description="HTH gntR-type" evidence="4">
    <location>
        <begin position="22"/>
        <end position="89"/>
    </location>
</feature>
<dbReference type="InterPro" id="IPR036390">
    <property type="entry name" value="WH_DNA-bd_sf"/>
</dbReference>
<dbReference type="Pfam" id="PF07729">
    <property type="entry name" value="FCD"/>
    <property type="match status" value="1"/>
</dbReference>
<dbReference type="GO" id="GO:0003677">
    <property type="term" value="F:DNA binding"/>
    <property type="evidence" value="ECO:0007669"/>
    <property type="project" value="UniProtKB-KW"/>
</dbReference>
<dbReference type="CDD" id="cd07377">
    <property type="entry name" value="WHTH_GntR"/>
    <property type="match status" value="1"/>
</dbReference>
<accession>A0A329R097</accession>
<reference evidence="5 6" key="1">
    <citation type="submission" date="2018-06" db="EMBL/GenBank/DDBJ databases">
        <title>Phytoactinopolyspora halophila sp. nov., a novel halophilic actinomycete isolated from a saline soil in China.</title>
        <authorList>
            <person name="Tang S.-K."/>
        </authorList>
    </citation>
    <scope>NUCLEOTIDE SEQUENCE [LARGE SCALE GENOMIC DNA]</scope>
    <source>
        <strain evidence="5 6">YIM 96934</strain>
    </source>
</reference>
<proteinExistence type="predicted"/>
<dbReference type="SUPFAM" id="SSF46785">
    <property type="entry name" value="Winged helix' DNA-binding domain"/>
    <property type="match status" value="1"/>
</dbReference>
<dbReference type="Proteomes" id="UP000250462">
    <property type="component" value="Unassembled WGS sequence"/>
</dbReference>
<keyword evidence="2" id="KW-0238">DNA-binding</keyword>
<evidence type="ECO:0000259" key="4">
    <source>
        <dbReference type="PROSITE" id="PS50949"/>
    </source>
</evidence>
<dbReference type="SMART" id="SM00345">
    <property type="entry name" value="HTH_GNTR"/>
    <property type="match status" value="1"/>
</dbReference>
<dbReference type="EMBL" id="QMIG01000003">
    <property type="protein sequence ID" value="RAW17576.1"/>
    <property type="molecule type" value="Genomic_DNA"/>
</dbReference>
<dbReference type="InterPro" id="IPR036388">
    <property type="entry name" value="WH-like_DNA-bd_sf"/>
</dbReference>
<comment type="caution">
    <text evidence="5">The sequence shown here is derived from an EMBL/GenBank/DDBJ whole genome shotgun (WGS) entry which is preliminary data.</text>
</comment>
<gene>
    <name evidence="5" type="ORF">DPM12_06175</name>
</gene>
<protein>
    <submittedName>
        <fullName evidence="5">GntR family transcriptional regulator</fullName>
    </submittedName>
</protein>
<dbReference type="SUPFAM" id="SSF48008">
    <property type="entry name" value="GntR ligand-binding domain-like"/>
    <property type="match status" value="1"/>
</dbReference>
<evidence type="ECO:0000313" key="5">
    <source>
        <dbReference type="EMBL" id="RAW17576.1"/>
    </source>
</evidence>
<dbReference type="AlphaFoldDB" id="A0A329R097"/>
<evidence type="ECO:0000313" key="6">
    <source>
        <dbReference type="Proteomes" id="UP000250462"/>
    </source>
</evidence>
<dbReference type="GO" id="GO:0003700">
    <property type="term" value="F:DNA-binding transcription factor activity"/>
    <property type="evidence" value="ECO:0007669"/>
    <property type="project" value="InterPro"/>
</dbReference>
<sequence>MSHAVCLWWRLRVELRQPKRSGALAEQAYVALRDAILSHQLEPGDRLSVPELARQLGISRSPTREAITRIAHEGLARLEPHQGAVVADIRSEDLVEIYALREVLEGLAARLAAQRASDDDVTRLRQLMEEHEQAAAVDDVERHYELDQRFHSEIRRVAGNRRLVESLDVLQGQIRIGMFTTHRSLGGLPQTVAEHRAIFNAVAARDPEAAEHAGRAHVARLQEELRHAERTDAFPS</sequence>
<dbReference type="InterPro" id="IPR011711">
    <property type="entry name" value="GntR_C"/>
</dbReference>
<keyword evidence="1" id="KW-0805">Transcription regulation</keyword>
<dbReference type="InterPro" id="IPR000524">
    <property type="entry name" value="Tscrpt_reg_HTH_GntR"/>
</dbReference>
<evidence type="ECO:0000256" key="1">
    <source>
        <dbReference type="ARBA" id="ARBA00023015"/>
    </source>
</evidence>
<evidence type="ECO:0000256" key="3">
    <source>
        <dbReference type="ARBA" id="ARBA00023163"/>
    </source>
</evidence>
<keyword evidence="3" id="KW-0804">Transcription</keyword>
<dbReference type="Pfam" id="PF00392">
    <property type="entry name" value="GntR"/>
    <property type="match status" value="1"/>
</dbReference>
<dbReference type="PROSITE" id="PS50949">
    <property type="entry name" value="HTH_GNTR"/>
    <property type="match status" value="1"/>
</dbReference>
<dbReference type="SMART" id="SM00895">
    <property type="entry name" value="FCD"/>
    <property type="match status" value="1"/>
</dbReference>
<dbReference type="PANTHER" id="PTHR43537">
    <property type="entry name" value="TRANSCRIPTIONAL REGULATOR, GNTR FAMILY"/>
    <property type="match status" value="1"/>
</dbReference>